<gene>
    <name evidence="2" type="ORF">PWYN_13060</name>
</gene>
<comment type="caution">
    <text evidence="2">The sequence shown here is derived from an EMBL/GenBank/DDBJ whole genome shotgun (WGS) entry which is preliminary data.</text>
</comment>
<name>A0A098MDU2_9BACL</name>
<dbReference type="Proteomes" id="UP000029734">
    <property type="component" value="Unassembled WGS sequence"/>
</dbReference>
<dbReference type="OrthoDB" id="112777at2"/>
<dbReference type="InterPro" id="IPR001509">
    <property type="entry name" value="Epimerase_deHydtase"/>
</dbReference>
<protein>
    <submittedName>
        <fullName evidence="2">NAD-dependent dehydratase</fullName>
    </submittedName>
</protein>
<dbReference type="Pfam" id="PF01370">
    <property type="entry name" value="Epimerase"/>
    <property type="match status" value="1"/>
</dbReference>
<organism evidence="2 3">
    <name type="scientific">Paenibacillus wynnii</name>
    <dbReference type="NCBI Taxonomy" id="268407"/>
    <lineage>
        <taxon>Bacteria</taxon>
        <taxon>Bacillati</taxon>
        <taxon>Bacillota</taxon>
        <taxon>Bacilli</taxon>
        <taxon>Bacillales</taxon>
        <taxon>Paenibacillaceae</taxon>
        <taxon>Paenibacillus</taxon>
    </lineage>
</organism>
<evidence type="ECO:0000259" key="1">
    <source>
        <dbReference type="Pfam" id="PF01370"/>
    </source>
</evidence>
<dbReference type="InterPro" id="IPR036291">
    <property type="entry name" value="NAD(P)-bd_dom_sf"/>
</dbReference>
<sequence>MNLILGTGPLGMAVMKELVARNEPVKMVSSHGKAMVPQGVRVEKADLMDIEQAKNIMKGSKFIYQCAQPPYQKWGELGIPFQDNIILGAMAAGAKLVVAENMYMYGLVKGSMHENSPIAATTKKGKVRADMSRILSKLYEEGSLQVTIGRGADFFGPNVHNSSVGSRLFNPISKGKACTVMGNPDKKHTYTFIDDFGKALVVLSQHEDAFGEVWHVPNAETVTTTEFIEKAYGIAGFPADIRTMGRGMLRLGGLFIPAARESIEMLYQFEEDFIVDSRKFTERFGMTATPLEHALDKTLQSVSWEYSRV</sequence>
<reference evidence="2 3" key="1">
    <citation type="submission" date="2014-08" db="EMBL/GenBank/DDBJ databases">
        <authorList>
            <person name="den Bakker H.C."/>
        </authorList>
    </citation>
    <scope>NUCLEOTIDE SEQUENCE [LARGE SCALE GENOMIC DNA]</scope>
    <source>
        <strain evidence="2 3">DSM 18334</strain>
    </source>
</reference>
<dbReference type="STRING" id="268407.PWYN_13060"/>
<feature type="domain" description="NAD-dependent epimerase/dehydratase" evidence="1">
    <location>
        <begin position="6"/>
        <end position="210"/>
    </location>
</feature>
<evidence type="ECO:0000313" key="3">
    <source>
        <dbReference type="Proteomes" id="UP000029734"/>
    </source>
</evidence>
<dbReference type="EMBL" id="JQCR01000002">
    <property type="protein sequence ID" value="KGE20156.1"/>
    <property type="molecule type" value="Genomic_DNA"/>
</dbReference>
<dbReference type="SUPFAM" id="SSF51735">
    <property type="entry name" value="NAD(P)-binding Rossmann-fold domains"/>
    <property type="match status" value="1"/>
</dbReference>
<dbReference type="Gene3D" id="3.40.50.720">
    <property type="entry name" value="NAD(P)-binding Rossmann-like Domain"/>
    <property type="match status" value="1"/>
</dbReference>
<accession>A0A098MDU2</accession>
<proteinExistence type="predicted"/>
<dbReference type="eggNOG" id="COG0451">
    <property type="taxonomic scope" value="Bacteria"/>
</dbReference>
<evidence type="ECO:0000313" key="2">
    <source>
        <dbReference type="EMBL" id="KGE20156.1"/>
    </source>
</evidence>
<dbReference type="AlphaFoldDB" id="A0A098MDU2"/>
<keyword evidence="3" id="KW-1185">Reference proteome</keyword>
<reference evidence="2 3" key="2">
    <citation type="submission" date="2014-10" db="EMBL/GenBank/DDBJ databases">
        <title>Comparative genomics of the Paenibacillus odorifer group.</title>
        <authorList>
            <person name="Tsai Y.-C."/>
            <person name="Martin N."/>
            <person name="Korlach J."/>
            <person name="Wiedmann M."/>
        </authorList>
    </citation>
    <scope>NUCLEOTIDE SEQUENCE [LARGE SCALE GENOMIC DNA]</scope>
    <source>
        <strain evidence="2 3">DSM 18334</strain>
    </source>
</reference>
<dbReference type="RefSeq" id="WP_036652122.1">
    <property type="nucleotide sequence ID" value="NZ_JQCR01000002.1"/>
</dbReference>